<dbReference type="Proteomes" id="UP001315967">
    <property type="component" value="Chromosome"/>
</dbReference>
<protein>
    <submittedName>
        <fullName evidence="2">Metallophosphoesterase</fullName>
    </submittedName>
</protein>
<dbReference type="InterPro" id="IPR004843">
    <property type="entry name" value="Calcineurin-like_PHP"/>
</dbReference>
<dbReference type="InterPro" id="IPR029052">
    <property type="entry name" value="Metallo-depent_PP-like"/>
</dbReference>
<dbReference type="Gene3D" id="3.60.21.10">
    <property type="match status" value="1"/>
</dbReference>
<evidence type="ECO:0000313" key="3">
    <source>
        <dbReference type="Proteomes" id="UP001315967"/>
    </source>
</evidence>
<dbReference type="PANTHER" id="PTHR43143">
    <property type="entry name" value="METALLOPHOSPHOESTERASE, CALCINEURIN SUPERFAMILY"/>
    <property type="match status" value="1"/>
</dbReference>
<keyword evidence="3" id="KW-1185">Reference proteome</keyword>
<dbReference type="SUPFAM" id="SSF56300">
    <property type="entry name" value="Metallo-dependent phosphatases"/>
    <property type="match status" value="1"/>
</dbReference>
<dbReference type="EMBL" id="CP102453">
    <property type="protein sequence ID" value="UUX33889.1"/>
    <property type="molecule type" value="Genomic_DNA"/>
</dbReference>
<proteinExistence type="predicted"/>
<dbReference type="Pfam" id="PF00149">
    <property type="entry name" value="Metallophos"/>
    <property type="match status" value="1"/>
</dbReference>
<reference evidence="2 3" key="1">
    <citation type="submission" date="2022-08" db="EMBL/GenBank/DDBJ databases">
        <title>Aerococcaceae sp. nov isolated from spoiled eye mask.</title>
        <authorList>
            <person name="Zhou G."/>
            <person name="Xie X.-B."/>
            <person name="Shi Q.-S."/>
            <person name="Wang Y.-S."/>
            <person name="Wen X."/>
            <person name="Peng H."/>
            <person name="Yang X.-J."/>
            <person name="Tao H.-B."/>
            <person name="Huang X.-M."/>
        </authorList>
    </citation>
    <scope>NUCLEOTIDE SEQUENCE [LARGE SCALE GENOMIC DNA]</scope>
    <source>
        <strain evidence="3">DM20194951</strain>
    </source>
</reference>
<gene>
    <name evidence="2" type="ORF">NRE15_13550</name>
</gene>
<name>A0ABY5P5C3_9LACT</name>
<dbReference type="InterPro" id="IPR051918">
    <property type="entry name" value="STPP_CPPED1"/>
</dbReference>
<evidence type="ECO:0000259" key="1">
    <source>
        <dbReference type="Pfam" id="PF00149"/>
    </source>
</evidence>
<accession>A0ABY5P5C3</accession>
<organism evidence="2 3">
    <name type="scientific">Fundicoccus culcitae</name>
    <dbReference type="NCBI Taxonomy" id="2969821"/>
    <lineage>
        <taxon>Bacteria</taxon>
        <taxon>Bacillati</taxon>
        <taxon>Bacillota</taxon>
        <taxon>Bacilli</taxon>
        <taxon>Lactobacillales</taxon>
        <taxon>Aerococcaceae</taxon>
        <taxon>Fundicoccus</taxon>
    </lineage>
</organism>
<dbReference type="RefSeq" id="WP_313793392.1">
    <property type="nucleotide sequence ID" value="NZ_CP102453.1"/>
</dbReference>
<evidence type="ECO:0000313" key="2">
    <source>
        <dbReference type="EMBL" id="UUX33889.1"/>
    </source>
</evidence>
<dbReference type="PANTHER" id="PTHR43143:SF5">
    <property type="entry name" value="SECRETED PROTEIN"/>
    <property type="match status" value="1"/>
</dbReference>
<sequence>MSFRNKNSNKYLCIFAILVFFTSQFFRVTQITYAETKEWPSDIVLAVLPDTQLYSKYSPEIFESQTSWIAENQASENIDFVLHVGDIVNEAYNISQWESASNVMEILEEAKINYAIVTGNHDVDYSRIGVEDVAYYDDMRNELENYPKYFPVERFASMSTFGGSSPNGYNTYHFIAAEDYQIMVLALDWLPSDETLDWAQDILKQYSKTPTIILKHDFIRPRKNDHSGEVQISGEETQKQWEIFKEYNQIFMTLNGHFTGSDYGTLKNAYGNDVFMTSVDFQGKVRGGNGWMRLMTLDIENSRINGTTFSPYVMSLPLEEREAEDLEYLEDEANQFSFPFDLKTRFEQISN</sequence>
<feature type="domain" description="Calcineurin-like phosphoesterase" evidence="1">
    <location>
        <begin position="47"/>
        <end position="231"/>
    </location>
</feature>